<dbReference type="InterPro" id="IPR036597">
    <property type="entry name" value="Fido-like_dom_sf"/>
</dbReference>
<organism evidence="2 4">
    <name type="scientific">Eggerthella sinensis</name>
    <dbReference type="NCBI Taxonomy" id="242230"/>
    <lineage>
        <taxon>Bacteria</taxon>
        <taxon>Bacillati</taxon>
        <taxon>Actinomycetota</taxon>
        <taxon>Coriobacteriia</taxon>
        <taxon>Eggerthellales</taxon>
        <taxon>Eggerthellaceae</taxon>
        <taxon>Eggerthella</taxon>
    </lineage>
</organism>
<accession>A0A3N0J2H5</accession>
<evidence type="ECO:0008006" key="5">
    <source>
        <dbReference type="Google" id="ProtNLM"/>
    </source>
</evidence>
<protein>
    <recommendedName>
        <fullName evidence="5">Fido domain-containing protein</fullName>
    </recommendedName>
</protein>
<sequence length="365" mass="40784">MGTPVPRTLTRTFDYANAETLITHRVYWATTFIHDLKARLLLLLRQQPAHFDFLSQTAHDQTLKNIADMLPPQSGQATGNTGNDAVACPTLDELLRTISACRFDLPSTSEGYFTLYQAIAGGGARSTDAPARPERALAFLNGGPYETLPKPSRSGLRSTQLKTLLEAWHYAIDQGKQDPLLILGSFIVDLYNLSLFEEHNEVVCLLIGLHLLNRASHRIADFISIPSLLNYSHAYLVSAMRASSKAWETGRNDYRAFTEYLLDIILEAYLRFYQVYLITDGKPPTNTDRVRMIVTQRSHGTAKQDIVRTCPLMSETTVERSLTSLVKDGRLLKVGGGRSTHYVPSESHYGNIPALLERLETPLFA</sequence>
<evidence type="ECO:0000313" key="4">
    <source>
        <dbReference type="Proteomes" id="UP000270112"/>
    </source>
</evidence>
<dbReference type="Gene3D" id="1.10.3290.10">
    <property type="entry name" value="Fido-like domain"/>
    <property type="match status" value="1"/>
</dbReference>
<reference evidence="1 3" key="1">
    <citation type="journal article" date="2018" name="Elife">
        <title>Discovery and characterization of a prevalent human gut bacterial enzyme sufficient for the inactivation of a family of plant toxins.</title>
        <authorList>
            <person name="Koppel N."/>
            <person name="Bisanz J.E."/>
            <person name="Pandelia M.E."/>
            <person name="Turnbaugh P.J."/>
            <person name="Balskus E.P."/>
        </authorList>
    </citation>
    <scope>NUCLEOTIDE SEQUENCE [LARGE SCALE GENOMIC DNA]</scope>
    <source>
        <strain evidence="1 3">DSM 16107</strain>
    </source>
</reference>
<dbReference type="Gene3D" id="1.10.10.10">
    <property type="entry name" value="Winged helix-like DNA-binding domain superfamily/Winged helix DNA-binding domain"/>
    <property type="match status" value="1"/>
</dbReference>
<evidence type="ECO:0000313" key="1">
    <source>
        <dbReference type="EMBL" id="RDB69145.1"/>
    </source>
</evidence>
<dbReference type="Proteomes" id="UP000253817">
    <property type="component" value="Unassembled WGS sequence"/>
</dbReference>
<evidence type="ECO:0000313" key="2">
    <source>
        <dbReference type="EMBL" id="RNM43166.1"/>
    </source>
</evidence>
<dbReference type="AlphaFoldDB" id="A0A3N0J2H5"/>
<evidence type="ECO:0000313" key="3">
    <source>
        <dbReference type="Proteomes" id="UP000253817"/>
    </source>
</evidence>
<dbReference type="InterPro" id="IPR036388">
    <property type="entry name" value="WH-like_DNA-bd_sf"/>
</dbReference>
<gene>
    <name evidence="1" type="ORF">C1876_07880</name>
    <name evidence="2" type="ORF">DMP09_01590</name>
</gene>
<keyword evidence="3" id="KW-1185">Reference proteome</keyword>
<name>A0A3N0J2H5_9ACTN</name>
<comment type="caution">
    <text evidence="2">The sequence shown here is derived from an EMBL/GenBank/DDBJ whole genome shotgun (WGS) entry which is preliminary data.</text>
</comment>
<dbReference type="EMBL" id="QICC01000003">
    <property type="protein sequence ID" value="RNM43166.1"/>
    <property type="molecule type" value="Genomic_DNA"/>
</dbReference>
<reference evidence="2" key="3">
    <citation type="journal article" date="2019" name="Microbiol. Resour. Announc.">
        <title>Draft Genome Sequences of Type Strains of Gordonibacter faecihominis, Paraeggerthella hongkongensis, Parvibacter caecicola,Slackia equolifaciens, Slackia faecicanis, and Slackia isoflavoniconvertens.</title>
        <authorList>
            <person name="Danylec N."/>
            <person name="Stoll D.A."/>
            <person name="Dotsch A."/>
            <person name="Huch M."/>
        </authorList>
    </citation>
    <scope>NUCLEOTIDE SEQUENCE</scope>
    <source>
        <strain evidence="2">DSM 16107</strain>
    </source>
</reference>
<dbReference type="RefSeq" id="WP_114546170.1">
    <property type="nucleotide sequence ID" value="NZ_PPTT01000011.1"/>
</dbReference>
<dbReference type="OrthoDB" id="9813719at2"/>
<dbReference type="Proteomes" id="UP000270112">
    <property type="component" value="Unassembled WGS sequence"/>
</dbReference>
<dbReference type="EMBL" id="PPTT01000011">
    <property type="protein sequence ID" value="RDB69145.1"/>
    <property type="molecule type" value="Genomic_DNA"/>
</dbReference>
<reference evidence="4" key="2">
    <citation type="submission" date="2018-05" db="EMBL/GenBank/DDBJ databases">
        <title>Genome Sequencing of selected type strains of the family Eggerthellaceae.</title>
        <authorList>
            <person name="Danylec N."/>
            <person name="Stoll D.A."/>
            <person name="Doetsch A."/>
            <person name="Huch M."/>
        </authorList>
    </citation>
    <scope>NUCLEOTIDE SEQUENCE [LARGE SCALE GENOMIC DNA]</scope>
    <source>
        <strain evidence="4">DSM 16107</strain>
    </source>
</reference>
<proteinExistence type="predicted"/>